<proteinExistence type="predicted"/>
<protein>
    <submittedName>
        <fullName evidence="2">Uncharacterized protein</fullName>
    </submittedName>
</protein>
<dbReference type="AlphaFoldDB" id="A0AAD7FUA8"/>
<keyword evidence="3" id="KW-1185">Reference proteome</keyword>
<evidence type="ECO:0000313" key="3">
    <source>
        <dbReference type="Proteomes" id="UP001221142"/>
    </source>
</evidence>
<comment type="caution">
    <text evidence="2">The sequence shown here is derived from an EMBL/GenBank/DDBJ whole genome shotgun (WGS) entry which is preliminary data.</text>
</comment>
<keyword evidence="1" id="KW-0472">Membrane</keyword>
<dbReference type="Proteomes" id="UP001221142">
    <property type="component" value="Unassembled WGS sequence"/>
</dbReference>
<feature type="transmembrane region" description="Helical" evidence="1">
    <location>
        <begin position="23"/>
        <end position="41"/>
    </location>
</feature>
<keyword evidence="1" id="KW-0812">Transmembrane</keyword>
<reference evidence="2" key="1">
    <citation type="submission" date="2023-03" db="EMBL/GenBank/DDBJ databases">
        <title>Massive genome expansion in bonnet fungi (Mycena s.s.) driven by repeated elements and novel gene families across ecological guilds.</title>
        <authorList>
            <consortium name="Lawrence Berkeley National Laboratory"/>
            <person name="Harder C.B."/>
            <person name="Miyauchi S."/>
            <person name="Viragh M."/>
            <person name="Kuo A."/>
            <person name="Thoen E."/>
            <person name="Andreopoulos B."/>
            <person name="Lu D."/>
            <person name="Skrede I."/>
            <person name="Drula E."/>
            <person name="Henrissat B."/>
            <person name="Morin E."/>
            <person name="Kohler A."/>
            <person name="Barry K."/>
            <person name="LaButti K."/>
            <person name="Morin E."/>
            <person name="Salamov A."/>
            <person name="Lipzen A."/>
            <person name="Mereny Z."/>
            <person name="Hegedus B."/>
            <person name="Baldrian P."/>
            <person name="Stursova M."/>
            <person name="Weitz H."/>
            <person name="Taylor A."/>
            <person name="Grigoriev I.V."/>
            <person name="Nagy L.G."/>
            <person name="Martin F."/>
            <person name="Kauserud H."/>
        </authorList>
    </citation>
    <scope>NUCLEOTIDE SEQUENCE</scope>
    <source>
        <strain evidence="2">9284</strain>
    </source>
</reference>
<dbReference type="EMBL" id="JARKIF010000003">
    <property type="protein sequence ID" value="KAJ7643652.1"/>
    <property type="molecule type" value="Genomic_DNA"/>
</dbReference>
<name>A0AAD7FUA8_9AGAR</name>
<keyword evidence="1" id="KW-1133">Transmembrane helix</keyword>
<organism evidence="2 3">
    <name type="scientific">Roridomyces roridus</name>
    <dbReference type="NCBI Taxonomy" id="1738132"/>
    <lineage>
        <taxon>Eukaryota</taxon>
        <taxon>Fungi</taxon>
        <taxon>Dikarya</taxon>
        <taxon>Basidiomycota</taxon>
        <taxon>Agaricomycotina</taxon>
        <taxon>Agaricomycetes</taxon>
        <taxon>Agaricomycetidae</taxon>
        <taxon>Agaricales</taxon>
        <taxon>Marasmiineae</taxon>
        <taxon>Mycenaceae</taxon>
        <taxon>Roridomyces</taxon>
    </lineage>
</organism>
<evidence type="ECO:0000313" key="2">
    <source>
        <dbReference type="EMBL" id="KAJ7643652.1"/>
    </source>
</evidence>
<gene>
    <name evidence="2" type="ORF">FB45DRAFT_1113796</name>
</gene>
<sequence length="187" mass="21098">MHDLTSLQSSLLFGSLSLIPNNTLRYILLALFVLLTLGHAVHLQRPSVRLSWVERQVDKTEATLRHANSYCSSKDFFCLGEQGLRLLEAKRTLSRVKCSLLGLTAVLTWKKFRILSKDIEVCATDIKKIQAVVELILEVERQRRFTEDITDTEAMLSGFRVSDTRAITYPHPHHAGQQCYASAGNSV</sequence>
<evidence type="ECO:0000256" key="1">
    <source>
        <dbReference type="SAM" id="Phobius"/>
    </source>
</evidence>
<accession>A0AAD7FUA8</accession>